<comment type="caution">
    <text evidence="3">The sequence shown here is derived from an EMBL/GenBank/DDBJ whole genome shotgun (WGS) entry which is preliminary data.</text>
</comment>
<accession>W2Z989</accession>
<evidence type="ECO:0000313" key="4">
    <source>
        <dbReference type="Proteomes" id="UP000018948"/>
    </source>
</evidence>
<dbReference type="PANTHER" id="PTHR31569">
    <property type="entry name" value="SWIM-TYPE DOMAIN-CONTAINING PROTEIN"/>
    <property type="match status" value="1"/>
</dbReference>
<sequence>MHDEAHPRGRSARAAQHLVAESGGADIASSAEDNAEDTIGDGDNAEETCESQSVLSDRPRDRQFDVEVGEQMGVEGCGDVEAGRSLEADVFDEDSGSASTSDVTTVFVDPPVKYHANWDGADENELVPEGFDSYQRTYICTHGWKKRKSRSEGSRPRQHIRLTNCPFRFVAQWNLARGELQVKNGIFSHNHQVSPAAFATYPTSRGVFDPLVGARVQGMQEAGAKRSRIYDYLLEHDENVQGMLEAGAKRSRIYDYLLEHDENVIQADVDNLVREHSSTGTKVDDNEAIAREIALFAAADPENLASVADTDYGDTGVISMASGHMRSVYARFSELLLVDCSHKTNRYNYQLLTFMGMSESGEGAVVQHNSLRVIVVDKDLNEIKVLESDFPEARVLICHFHVIKYLNEKRSKPEFGKISGDDASQIDAAVHKIVYAESEEKYNEAHESLKGICEHCGMNGFFQYFEKKLALKH</sequence>
<protein>
    <recommendedName>
        <fullName evidence="2">ZSWIM1/3 RNaseH-like domain-containing protein</fullName>
    </recommendedName>
</protein>
<feature type="domain" description="ZSWIM1/3 RNaseH-like" evidence="2">
    <location>
        <begin position="296"/>
        <end position="369"/>
    </location>
</feature>
<evidence type="ECO:0000259" key="2">
    <source>
        <dbReference type="Pfam" id="PF21056"/>
    </source>
</evidence>
<dbReference type="EMBL" id="ANIY01001991">
    <property type="protein sequence ID" value="ETP43828.1"/>
    <property type="molecule type" value="Genomic_DNA"/>
</dbReference>
<dbReference type="OrthoDB" id="113719at2759"/>
<proteinExistence type="predicted"/>
<dbReference type="AlphaFoldDB" id="W2Z989"/>
<dbReference type="Proteomes" id="UP000018948">
    <property type="component" value="Unassembled WGS sequence"/>
</dbReference>
<dbReference type="Pfam" id="PF21056">
    <property type="entry name" value="ZSWIM1-3_RNaseH-like"/>
    <property type="match status" value="1"/>
</dbReference>
<dbReference type="InterPro" id="IPR052579">
    <property type="entry name" value="Zinc_finger_SWIM"/>
</dbReference>
<organism evidence="3 4">
    <name type="scientific">Phytophthora nicotianae P10297</name>
    <dbReference type="NCBI Taxonomy" id="1317064"/>
    <lineage>
        <taxon>Eukaryota</taxon>
        <taxon>Sar</taxon>
        <taxon>Stramenopiles</taxon>
        <taxon>Oomycota</taxon>
        <taxon>Peronosporomycetes</taxon>
        <taxon>Peronosporales</taxon>
        <taxon>Peronosporaceae</taxon>
        <taxon>Phytophthora</taxon>
    </lineage>
</organism>
<evidence type="ECO:0000313" key="3">
    <source>
        <dbReference type="EMBL" id="ETP43828.1"/>
    </source>
</evidence>
<evidence type="ECO:0000256" key="1">
    <source>
        <dbReference type="SAM" id="MobiDB-lite"/>
    </source>
</evidence>
<dbReference type="PANTHER" id="PTHR31569:SF4">
    <property type="entry name" value="SWIM-TYPE DOMAIN-CONTAINING PROTEIN"/>
    <property type="match status" value="1"/>
</dbReference>
<name>W2Z989_PHYNI</name>
<reference evidence="3 4" key="1">
    <citation type="submission" date="2013-11" db="EMBL/GenBank/DDBJ databases">
        <title>The Genome Sequence of Phytophthora parasitica P10297.</title>
        <authorList>
            <consortium name="The Broad Institute Genomics Platform"/>
            <person name="Russ C."/>
            <person name="Tyler B."/>
            <person name="Panabieres F."/>
            <person name="Shan W."/>
            <person name="Tripathy S."/>
            <person name="Grunwald N."/>
            <person name="Machado M."/>
            <person name="Johnson C.S."/>
            <person name="Walker B."/>
            <person name="Young S.K."/>
            <person name="Zeng Q."/>
            <person name="Gargeya S."/>
            <person name="Fitzgerald M."/>
            <person name="Haas B."/>
            <person name="Abouelleil A."/>
            <person name="Allen A.W."/>
            <person name="Alvarado L."/>
            <person name="Arachchi H.M."/>
            <person name="Berlin A.M."/>
            <person name="Chapman S.B."/>
            <person name="Gainer-Dewar J."/>
            <person name="Goldberg J."/>
            <person name="Griggs A."/>
            <person name="Gujja S."/>
            <person name="Hansen M."/>
            <person name="Howarth C."/>
            <person name="Imamovic A."/>
            <person name="Ireland A."/>
            <person name="Larimer J."/>
            <person name="McCowan C."/>
            <person name="Murphy C."/>
            <person name="Pearson M."/>
            <person name="Poon T.W."/>
            <person name="Priest M."/>
            <person name="Roberts A."/>
            <person name="Saif S."/>
            <person name="Shea T."/>
            <person name="Sisk P."/>
            <person name="Sykes S."/>
            <person name="Wortman J."/>
            <person name="Nusbaum C."/>
            <person name="Birren B."/>
        </authorList>
    </citation>
    <scope>NUCLEOTIDE SEQUENCE [LARGE SCALE GENOMIC DNA]</scope>
    <source>
        <strain evidence="3 4">P10297</strain>
    </source>
</reference>
<gene>
    <name evidence="3" type="ORF">F442_09519</name>
</gene>
<feature type="compositionally biased region" description="Acidic residues" evidence="1">
    <location>
        <begin position="33"/>
        <end position="49"/>
    </location>
</feature>
<dbReference type="InterPro" id="IPR048324">
    <property type="entry name" value="ZSWIM1-3_RNaseH-like"/>
</dbReference>
<feature type="region of interest" description="Disordered" evidence="1">
    <location>
        <begin position="1"/>
        <end position="63"/>
    </location>
</feature>